<dbReference type="PANTHER" id="PTHR10358">
    <property type="entry name" value="ENDOSULFINE"/>
    <property type="match status" value="1"/>
</dbReference>
<sequence>MSAAAGKAPIDVSNLSAEEQEFYKKYGKLPMPKKDLLGKRLNGDRKYFDSGDYALSQAGKSSPKDVGSQHPSPERIPHSNP</sequence>
<dbReference type="AlphaFoldDB" id="A0A1Y2BVI7"/>
<comment type="function">
    <text evidence="2">Plays an essential role in initiation of the G0 program by preventing the degradation of specific nutrient-regulated mRNAs via the 5'-3' mRNA decay pathway.</text>
</comment>
<gene>
    <name evidence="4" type="ORF">BCR33DRAFT_682148</name>
</gene>
<dbReference type="STRING" id="329046.A0A1Y2BVI7"/>
<feature type="compositionally biased region" description="Basic and acidic residues" evidence="3">
    <location>
        <begin position="72"/>
        <end position="81"/>
    </location>
</feature>
<evidence type="ECO:0000256" key="2">
    <source>
        <dbReference type="RuleBase" id="RU363120"/>
    </source>
</evidence>
<dbReference type="EMBL" id="MCGO01000042">
    <property type="protein sequence ID" value="ORY38753.1"/>
    <property type="molecule type" value="Genomic_DNA"/>
</dbReference>
<reference evidence="4 5" key="1">
    <citation type="submission" date="2016-07" db="EMBL/GenBank/DDBJ databases">
        <title>Pervasive Adenine N6-methylation of Active Genes in Fungi.</title>
        <authorList>
            <consortium name="DOE Joint Genome Institute"/>
            <person name="Mondo S.J."/>
            <person name="Dannebaum R.O."/>
            <person name="Kuo R.C."/>
            <person name="Labutti K."/>
            <person name="Haridas S."/>
            <person name="Kuo A."/>
            <person name="Salamov A."/>
            <person name="Ahrendt S.R."/>
            <person name="Lipzen A."/>
            <person name="Sullivan W."/>
            <person name="Andreopoulos W.B."/>
            <person name="Clum A."/>
            <person name="Lindquist E."/>
            <person name="Daum C."/>
            <person name="Ramamoorthy G.K."/>
            <person name="Gryganskyi A."/>
            <person name="Culley D."/>
            <person name="Magnuson J.K."/>
            <person name="James T.Y."/>
            <person name="O'Malley M.A."/>
            <person name="Stajich J.E."/>
            <person name="Spatafora J.W."/>
            <person name="Visel A."/>
            <person name="Grigoriev I.V."/>
        </authorList>
    </citation>
    <scope>NUCLEOTIDE SEQUENCE [LARGE SCALE GENOMIC DNA]</scope>
    <source>
        <strain evidence="4 5">JEL800</strain>
    </source>
</reference>
<dbReference type="GO" id="GO:1905287">
    <property type="term" value="P:positive regulation of G2/M transition of mitotic cell cycle involved in cellular response to nitrogen starvation"/>
    <property type="evidence" value="ECO:0007669"/>
    <property type="project" value="EnsemblFungi"/>
</dbReference>
<accession>A0A1Y2BVI7</accession>
<name>A0A1Y2BVI7_9FUNG</name>
<evidence type="ECO:0000256" key="1">
    <source>
        <dbReference type="ARBA" id="ARBA00010520"/>
    </source>
</evidence>
<dbReference type="Proteomes" id="UP000193642">
    <property type="component" value="Unassembled WGS sequence"/>
</dbReference>
<feature type="region of interest" description="Disordered" evidence="3">
    <location>
        <begin position="48"/>
        <end position="81"/>
    </location>
</feature>
<organism evidence="4 5">
    <name type="scientific">Rhizoclosmatium globosum</name>
    <dbReference type="NCBI Taxonomy" id="329046"/>
    <lineage>
        <taxon>Eukaryota</taxon>
        <taxon>Fungi</taxon>
        <taxon>Fungi incertae sedis</taxon>
        <taxon>Chytridiomycota</taxon>
        <taxon>Chytridiomycota incertae sedis</taxon>
        <taxon>Chytridiomycetes</taxon>
        <taxon>Chytridiales</taxon>
        <taxon>Chytriomycetaceae</taxon>
        <taxon>Rhizoclosmatium</taxon>
    </lineage>
</organism>
<keyword evidence="5" id="KW-1185">Reference proteome</keyword>
<dbReference type="GO" id="GO:1900237">
    <property type="term" value="P:positive regulation of induction of conjugation with cellular fusion"/>
    <property type="evidence" value="ECO:0007669"/>
    <property type="project" value="EnsemblFungi"/>
</dbReference>
<dbReference type="GO" id="GO:0004865">
    <property type="term" value="F:protein serine/threonine phosphatase inhibitor activity"/>
    <property type="evidence" value="ECO:0007669"/>
    <property type="project" value="EnsemblFungi"/>
</dbReference>
<dbReference type="GO" id="GO:1902472">
    <property type="term" value="P:regulation of mitotic cytokinesis, division site positioning"/>
    <property type="evidence" value="ECO:0007669"/>
    <property type="project" value="EnsemblFungi"/>
</dbReference>
<evidence type="ECO:0000313" key="5">
    <source>
        <dbReference type="Proteomes" id="UP000193642"/>
    </source>
</evidence>
<protein>
    <recommendedName>
        <fullName evidence="2">mRNA stability protein</fullName>
    </recommendedName>
</protein>
<dbReference type="OrthoDB" id="5949865at2759"/>
<feature type="non-terminal residue" evidence="4">
    <location>
        <position position="81"/>
    </location>
</feature>
<dbReference type="GO" id="GO:0005737">
    <property type="term" value="C:cytoplasm"/>
    <property type="evidence" value="ECO:0007669"/>
    <property type="project" value="TreeGrafter"/>
</dbReference>
<proteinExistence type="inferred from homology"/>
<dbReference type="PANTHER" id="PTHR10358:SF6">
    <property type="entry name" value="ENDOSULFINE, ISOFORM A"/>
    <property type="match status" value="1"/>
</dbReference>
<dbReference type="Pfam" id="PF04667">
    <property type="entry name" value="Endosulfine"/>
    <property type="match status" value="1"/>
</dbReference>
<evidence type="ECO:0000256" key="3">
    <source>
        <dbReference type="SAM" id="MobiDB-lite"/>
    </source>
</evidence>
<dbReference type="InterPro" id="IPR006760">
    <property type="entry name" value="Endosulphine"/>
</dbReference>
<evidence type="ECO:0000313" key="4">
    <source>
        <dbReference type="EMBL" id="ORY38753.1"/>
    </source>
</evidence>
<dbReference type="GO" id="GO:0035556">
    <property type="term" value="P:intracellular signal transduction"/>
    <property type="evidence" value="ECO:0007669"/>
    <property type="project" value="EnsemblFungi"/>
</dbReference>
<comment type="caution">
    <text evidence="4">The sequence shown here is derived from an EMBL/GenBank/DDBJ whole genome shotgun (WGS) entry which is preliminary data.</text>
</comment>
<comment type="similarity">
    <text evidence="1 2">Belongs to the endosulfine family.</text>
</comment>